<reference evidence="14 15" key="1">
    <citation type="submission" date="2017-07" db="EMBL/GenBank/DDBJ databases">
        <title>Draft genome of Ochrobactrum lupini type strain LUP21.</title>
        <authorList>
            <person name="Krzyzanowska D.M."/>
            <person name="Jafra S."/>
        </authorList>
    </citation>
    <scope>NUCLEOTIDE SEQUENCE [LARGE SCALE GENOMIC DNA]</scope>
    <source>
        <strain evidence="14 15">LUP21</strain>
    </source>
</reference>
<reference evidence="13 16" key="2">
    <citation type="submission" date="2019-09" db="EMBL/GenBank/DDBJ databases">
        <title>Taxonomic organization of the family Brucellaceae based on a phylogenomic approach.</title>
        <authorList>
            <person name="Leclercq S."/>
            <person name="Cloeckaert A."/>
            <person name="Zygmunt M.S."/>
        </authorList>
    </citation>
    <scope>NUCLEOTIDE SEQUENCE [LARGE SCALE GENOMIC DNA]</scope>
    <source>
        <strain evidence="13 16">LUP23</strain>
    </source>
</reference>
<evidence type="ECO:0000256" key="10">
    <source>
        <dbReference type="ARBA" id="ARBA00023136"/>
    </source>
</evidence>
<evidence type="ECO:0000256" key="1">
    <source>
        <dbReference type="ARBA" id="ARBA00003101"/>
    </source>
</evidence>
<keyword evidence="16" id="KW-1185">Reference proteome</keyword>
<comment type="domain">
    <text evidence="12">Consists of 16-stranded beta-barrel sheets, with large surface-exposed loops, that form a transmembrane pore at the center of each barrel. The pore is partially ocluded by a peptide loop that folds into the pore lumen.</text>
</comment>
<keyword evidence="9 12" id="KW-0626">Porin</keyword>
<keyword evidence="10 12" id="KW-0472">Membrane</keyword>
<dbReference type="EMBL" id="NNRN01000030">
    <property type="protein sequence ID" value="OYR32310.1"/>
    <property type="molecule type" value="Genomic_DNA"/>
</dbReference>
<accession>A0A256GZJ9</accession>
<comment type="caution">
    <text evidence="14">The sequence shown here is derived from an EMBL/GenBank/DDBJ whole genome shotgun (WGS) entry which is preliminary data.</text>
</comment>
<dbReference type="EMBL" id="WBWF01000016">
    <property type="protein sequence ID" value="KAB2702337.1"/>
    <property type="molecule type" value="Genomic_DNA"/>
</dbReference>
<organism evidence="14 15">
    <name type="scientific">Brucella lupini</name>
    <dbReference type="NCBI Taxonomy" id="255457"/>
    <lineage>
        <taxon>Bacteria</taxon>
        <taxon>Pseudomonadati</taxon>
        <taxon>Pseudomonadota</taxon>
        <taxon>Alphaproteobacteria</taxon>
        <taxon>Hyphomicrobiales</taxon>
        <taxon>Brucellaceae</taxon>
        <taxon>Brucella/Ochrobactrum group</taxon>
        <taxon>Brucella</taxon>
    </lineage>
</organism>
<comment type="similarity">
    <text evidence="3 12">Belongs to the alphaproteobacteria porin family.</text>
</comment>
<keyword evidence="5 12" id="KW-1134">Transmembrane beta strand</keyword>
<protein>
    <recommendedName>
        <fullName evidence="12">Porin</fullName>
    </recommendedName>
</protein>
<dbReference type="SUPFAM" id="SSF56935">
    <property type="entry name" value="Porins"/>
    <property type="match status" value="1"/>
</dbReference>
<dbReference type="GO" id="GO:0006811">
    <property type="term" value="P:monoatomic ion transport"/>
    <property type="evidence" value="ECO:0007669"/>
    <property type="project" value="UniProtKB-KW"/>
</dbReference>
<feature type="signal peptide" evidence="12">
    <location>
        <begin position="1"/>
        <end position="22"/>
    </location>
</feature>
<evidence type="ECO:0000256" key="7">
    <source>
        <dbReference type="ARBA" id="ARBA00022729"/>
    </source>
</evidence>
<comment type="function">
    <text evidence="1 12">Forms passive diffusion pores that allow small molecular weight hydrophilic materials across the outer membrane.</text>
</comment>
<evidence type="ECO:0000313" key="14">
    <source>
        <dbReference type="EMBL" id="OYR32310.1"/>
    </source>
</evidence>
<evidence type="ECO:0000256" key="8">
    <source>
        <dbReference type="ARBA" id="ARBA00023065"/>
    </source>
</evidence>
<keyword evidence="11 12" id="KW-0998">Cell outer membrane</keyword>
<feature type="chain" id="PRO_5044514813" description="Porin" evidence="12">
    <location>
        <begin position="23"/>
        <end position="372"/>
    </location>
</feature>
<evidence type="ECO:0000313" key="16">
    <source>
        <dbReference type="Proteomes" id="UP000435957"/>
    </source>
</evidence>
<evidence type="ECO:0000256" key="3">
    <source>
        <dbReference type="ARBA" id="ARBA00009521"/>
    </source>
</evidence>
<dbReference type="Pfam" id="PF02530">
    <property type="entry name" value="Porin_2"/>
    <property type="match status" value="1"/>
</dbReference>
<evidence type="ECO:0000313" key="15">
    <source>
        <dbReference type="Proteomes" id="UP000216363"/>
    </source>
</evidence>
<evidence type="ECO:0000256" key="12">
    <source>
        <dbReference type="RuleBase" id="RU364005"/>
    </source>
</evidence>
<evidence type="ECO:0000256" key="5">
    <source>
        <dbReference type="ARBA" id="ARBA00022452"/>
    </source>
</evidence>
<dbReference type="GO" id="GO:0009279">
    <property type="term" value="C:cell outer membrane"/>
    <property type="evidence" value="ECO:0007669"/>
    <property type="project" value="UniProtKB-SubCell"/>
</dbReference>
<keyword evidence="7 12" id="KW-0732">Signal</keyword>
<proteinExistence type="inferred from homology"/>
<evidence type="ECO:0000256" key="11">
    <source>
        <dbReference type="ARBA" id="ARBA00023237"/>
    </source>
</evidence>
<dbReference type="GO" id="GO:0046930">
    <property type="term" value="C:pore complex"/>
    <property type="evidence" value="ECO:0007669"/>
    <property type="project" value="UniProtKB-KW"/>
</dbReference>
<comment type="subcellular location">
    <subcellularLocation>
        <location evidence="2 12">Cell outer membrane</location>
        <topology evidence="2 12">Multi-pass membrane protein</topology>
    </subcellularLocation>
</comment>
<name>A0A256GZJ9_9HYPH</name>
<evidence type="ECO:0000256" key="4">
    <source>
        <dbReference type="ARBA" id="ARBA00022448"/>
    </source>
</evidence>
<evidence type="ECO:0000313" key="13">
    <source>
        <dbReference type="EMBL" id="KAB2702337.1"/>
    </source>
</evidence>
<dbReference type="GO" id="GO:0015288">
    <property type="term" value="F:porin activity"/>
    <property type="evidence" value="ECO:0007669"/>
    <property type="project" value="UniProtKB-KW"/>
</dbReference>
<evidence type="ECO:0000256" key="9">
    <source>
        <dbReference type="ARBA" id="ARBA00023114"/>
    </source>
</evidence>
<dbReference type="RefSeq" id="WP_010660173.1">
    <property type="nucleotide sequence ID" value="NZ_JBHEEP010000016.1"/>
</dbReference>
<sequence>MNIRKVLLGSAASLVAISGAQAADAIVAPEPEAVEYVRVCDAYGAGYFYIPGTETCLRIHGYVRYDASGGDNNYARTPAQLERDTWNKLARVSLRFSTASETELGTLKTYSELRYDWNGDGNGKANNYNGGSTSTSLRYAYIQLGGLRVGLDESAFVTFTGYLGNVISDDVILAGGYRTNLISYTFKGGNGFSAIVSFEEGGNTDSNVDVTIKDYMPHVVGGLKYEQSWGKIAGVVAYDARNEEWAGKVRGDVNITDQFSVWLQGAYKSNDDHYGTSGGYRVRIIDSFYGTWGGDWAVWGGAAYKATSKATFNVQAAYDDSETFAATANVAYQIVPGFTITPEVSYTKWQDKNTSMDGKDAWQGKIRFQRSF</sequence>
<keyword evidence="8 12" id="KW-0406">Ion transport</keyword>
<gene>
    <name evidence="14" type="ORF">CES86_0277</name>
    <name evidence="13" type="ORF">F9L03_19055</name>
</gene>
<dbReference type="Proteomes" id="UP000216363">
    <property type="component" value="Unassembled WGS sequence"/>
</dbReference>
<dbReference type="InterPro" id="IPR003684">
    <property type="entry name" value="Porin_alphabac"/>
</dbReference>
<keyword evidence="6 12" id="KW-0812">Transmembrane</keyword>
<keyword evidence="4 12" id="KW-0813">Transport</keyword>
<evidence type="ECO:0000256" key="2">
    <source>
        <dbReference type="ARBA" id="ARBA00004571"/>
    </source>
</evidence>
<dbReference type="Proteomes" id="UP000435957">
    <property type="component" value="Unassembled WGS sequence"/>
</dbReference>
<dbReference type="AlphaFoldDB" id="A0A256GZJ9"/>
<evidence type="ECO:0000256" key="6">
    <source>
        <dbReference type="ARBA" id="ARBA00022692"/>
    </source>
</evidence>